<dbReference type="PANTHER" id="PTHR30561">
    <property type="entry name" value="SMR FAMILY PROTON-DEPENDENT DRUG EFFLUX TRANSPORTER SUGE"/>
    <property type="match status" value="1"/>
</dbReference>
<feature type="transmembrane region" description="Helical" evidence="8">
    <location>
        <begin position="30"/>
        <end position="47"/>
    </location>
</feature>
<comment type="subcellular location">
    <subcellularLocation>
        <location evidence="1 7">Cell membrane</location>
        <topology evidence="1 7">Multi-pass membrane protein</topology>
    </subcellularLocation>
</comment>
<feature type="transmembrane region" description="Helical" evidence="8">
    <location>
        <begin position="59"/>
        <end position="78"/>
    </location>
</feature>
<keyword evidence="10" id="KW-1185">Reference proteome</keyword>
<gene>
    <name evidence="9" type="ORF">J2S41_006051</name>
</gene>
<keyword evidence="2" id="KW-0813">Transport</keyword>
<keyword evidence="3" id="KW-1003">Cell membrane</keyword>
<dbReference type="Gene3D" id="1.10.3730.20">
    <property type="match status" value="1"/>
</dbReference>
<dbReference type="GO" id="GO:0005886">
    <property type="term" value="C:plasma membrane"/>
    <property type="evidence" value="ECO:0007669"/>
    <property type="project" value="UniProtKB-SubCell"/>
</dbReference>
<evidence type="ECO:0000313" key="10">
    <source>
        <dbReference type="Proteomes" id="UP001183643"/>
    </source>
</evidence>
<dbReference type="PANTHER" id="PTHR30561:SF1">
    <property type="entry name" value="MULTIDRUG TRANSPORTER EMRE"/>
    <property type="match status" value="1"/>
</dbReference>
<evidence type="ECO:0000256" key="8">
    <source>
        <dbReference type="SAM" id="Phobius"/>
    </source>
</evidence>
<keyword evidence="4 7" id="KW-0812">Transmembrane</keyword>
<evidence type="ECO:0000313" key="9">
    <source>
        <dbReference type="EMBL" id="MDR7279273.1"/>
    </source>
</evidence>
<evidence type="ECO:0000256" key="6">
    <source>
        <dbReference type="ARBA" id="ARBA00023136"/>
    </source>
</evidence>
<name>A0AAE3YVR9_9ACTN</name>
<dbReference type="EMBL" id="JAVDYB010000001">
    <property type="protein sequence ID" value="MDR7279273.1"/>
    <property type="molecule type" value="Genomic_DNA"/>
</dbReference>
<dbReference type="Pfam" id="PF00893">
    <property type="entry name" value="Multi_Drug_Res"/>
    <property type="match status" value="1"/>
</dbReference>
<evidence type="ECO:0000256" key="1">
    <source>
        <dbReference type="ARBA" id="ARBA00004651"/>
    </source>
</evidence>
<keyword evidence="5 8" id="KW-1133">Transmembrane helix</keyword>
<dbReference type="InterPro" id="IPR045324">
    <property type="entry name" value="Small_multidrug_res"/>
</dbReference>
<sequence length="106" mass="10834">MAYVFLVCAIGAEILGTSLLRTTDGFTRPWPTVAVVACYVASFWSLSRTVQAIPVGVTYAIWSGVGTAAIAAIGAAFLGEPLTLTKVIGIGLVIAGVVTLNLGGPH</sequence>
<evidence type="ECO:0000256" key="5">
    <source>
        <dbReference type="ARBA" id="ARBA00022989"/>
    </source>
</evidence>
<dbReference type="SUPFAM" id="SSF103481">
    <property type="entry name" value="Multidrug resistance efflux transporter EmrE"/>
    <property type="match status" value="1"/>
</dbReference>
<protein>
    <submittedName>
        <fullName evidence="9">Small multidrug resistance pump</fullName>
    </submittedName>
</protein>
<evidence type="ECO:0000256" key="2">
    <source>
        <dbReference type="ARBA" id="ARBA00022448"/>
    </source>
</evidence>
<dbReference type="FunFam" id="1.10.3730.20:FF:000001">
    <property type="entry name" value="Quaternary ammonium compound resistance transporter SugE"/>
    <property type="match status" value="1"/>
</dbReference>
<feature type="transmembrane region" description="Helical" evidence="8">
    <location>
        <begin position="84"/>
        <end position="103"/>
    </location>
</feature>
<dbReference type="InterPro" id="IPR000390">
    <property type="entry name" value="Small_drug/metabolite_transptr"/>
</dbReference>
<reference evidence="9" key="1">
    <citation type="submission" date="2023-07" db="EMBL/GenBank/DDBJ databases">
        <title>Sequencing the genomes of 1000 actinobacteria strains.</title>
        <authorList>
            <person name="Klenk H.-P."/>
        </authorList>
    </citation>
    <scope>NUCLEOTIDE SEQUENCE</scope>
    <source>
        <strain evidence="9">DSM 44707</strain>
    </source>
</reference>
<organism evidence="9 10">
    <name type="scientific">Catenuloplanes atrovinosus</name>
    <dbReference type="NCBI Taxonomy" id="137266"/>
    <lineage>
        <taxon>Bacteria</taxon>
        <taxon>Bacillati</taxon>
        <taxon>Actinomycetota</taxon>
        <taxon>Actinomycetes</taxon>
        <taxon>Micromonosporales</taxon>
        <taxon>Micromonosporaceae</taxon>
        <taxon>Catenuloplanes</taxon>
    </lineage>
</organism>
<dbReference type="AlphaFoldDB" id="A0AAE3YVR9"/>
<accession>A0AAE3YVR9</accession>
<dbReference type="InterPro" id="IPR037185">
    <property type="entry name" value="EmrE-like"/>
</dbReference>
<evidence type="ECO:0000256" key="4">
    <source>
        <dbReference type="ARBA" id="ARBA00022692"/>
    </source>
</evidence>
<comment type="caution">
    <text evidence="9">The sequence shown here is derived from an EMBL/GenBank/DDBJ whole genome shotgun (WGS) entry which is preliminary data.</text>
</comment>
<evidence type="ECO:0000256" key="7">
    <source>
        <dbReference type="RuleBase" id="RU003942"/>
    </source>
</evidence>
<comment type="similarity">
    <text evidence="7">Belongs to the drug/metabolite transporter (DMT) superfamily. Small multidrug resistance (SMR) (TC 2.A.7.1) family.</text>
</comment>
<proteinExistence type="inferred from homology"/>
<keyword evidence="6 8" id="KW-0472">Membrane</keyword>
<dbReference type="GO" id="GO:0022857">
    <property type="term" value="F:transmembrane transporter activity"/>
    <property type="evidence" value="ECO:0007669"/>
    <property type="project" value="InterPro"/>
</dbReference>
<evidence type="ECO:0000256" key="3">
    <source>
        <dbReference type="ARBA" id="ARBA00022475"/>
    </source>
</evidence>
<dbReference type="Proteomes" id="UP001183643">
    <property type="component" value="Unassembled WGS sequence"/>
</dbReference>